<dbReference type="Gene3D" id="3.40.1580.10">
    <property type="entry name" value="SMI1/KNR4-like"/>
    <property type="match status" value="1"/>
</dbReference>
<dbReference type="EMBL" id="DS985243">
    <property type="protein sequence ID" value="EDV26589.1"/>
    <property type="molecule type" value="Genomic_DNA"/>
</dbReference>
<protein>
    <recommendedName>
        <fullName evidence="1">Knr4/Smi1-like domain-containing protein</fullName>
    </recommendedName>
</protein>
<dbReference type="STRING" id="10228.B3RSV5"/>
<dbReference type="Pfam" id="PF09346">
    <property type="entry name" value="SMI1_KNR4"/>
    <property type="match status" value="1"/>
</dbReference>
<dbReference type="CTD" id="6752323"/>
<dbReference type="PANTHER" id="PTHR31854:SF2">
    <property type="entry name" value="TUBULIN POLYGLUTAMYLASE COMPLEX SUBUNIT 2"/>
    <property type="match status" value="1"/>
</dbReference>
<proteinExistence type="predicted"/>
<dbReference type="PANTHER" id="PTHR31854">
    <property type="entry name" value="TUBULIN POLYGLUTAMYLASE COMPLEX SUBUNIT 2"/>
    <property type="match status" value="1"/>
</dbReference>
<organism evidence="2 3">
    <name type="scientific">Trichoplax adhaerens</name>
    <name type="common">Trichoplax reptans</name>
    <dbReference type="NCBI Taxonomy" id="10228"/>
    <lineage>
        <taxon>Eukaryota</taxon>
        <taxon>Metazoa</taxon>
        <taxon>Placozoa</taxon>
        <taxon>Uniplacotomia</taxon>
        <taxon>Trichoplacea</taxon>
        <taxon>Trichoplacidae</taxon>
        <taxon>Trichoplax</taxon>
    </lineage>
</organism>
<dbReference type="InterPro" id="IPR018958">
    <property type="entry name" value="Knr4/Smi1-like_dom"/>
</dbReference>
<dbReference type="InParanoid" id="B3RSV5"/>
<feature type="domain" description="Knr4/Smi1-like" evidence="1">
    <location>
        <begin position="47"/>
        <end position="196"/>
    </location>
</feature>
<dbReference type="InterPro" id="IPR039231">
    <property type="entry name" value="TPGS2"/>
</dbReference>
<dbReference type="PhylomeDB" id="B3RSV5"/>
<dbReference type="RefSeq" id="XP_002110585.1">
    <property type="nucleotide sequence ID" value="XM_002110549.1"/>
</dbReference>
<gene>
    <name evidence="2" type="ORF">TRIADDRAFT_54743</name>
</gene>
<dbReference type="SUPFAM" id="SSF160631">
    <property type="entry name" value="SMI1/KNR4-like"/>
    <property type="match status" value="1"/>
</dbReference>
<reference evidence="2 3" key="1">
    <citation type="journal article" date="2008" name="Nature">
        <title>The Trichoplax genome and the nature of placozoans.</title>
        <authorList>
            <person name="Srivastava M."/>
            <person name="Begovic E."/>
            <person name="Chapman J."/>
            <person name="Putnam N.H."/>
            <person name="Hellsten U."/>
            <person name="Kawashima T."/>
            <person name="Kuo A."/>
            <person name="Mitros T."/>
            <person name="Salamov A."/>
            <person name="Carpenter M.L."/>
            <person name="Signorovitch A.Y."/>
            <person name="Moreno M.A."/>
            <person name="Kamm K."/>
            <person name="Grimwood J."/>
            <person name="Schmutz J."/>
            <person name="Shapiro H."/>
            <person name="Grigoriev I.V."/>
            <person name="Buss L.W."/>
            <person name="Schierwater B."/>
            <person name="Dellaporta S.L."/>
            <person name="Rokhsar D.S."/>
        </authorList>
    </citation>
    <scope>NUCLEOTIDE SEQUENCE [LARGE SCALE GENOMIC DNA]</scope>
    <source>
        <strain evidence="2 3">Grell-BS-1999</strain>
    </source>
</reference>
<accession>B3RSV5</accession>
<sequence length="226" mass="25953">MEHISNSDQTDVGESSESHHQILISNIISKIESLPKVVNVDHVDYPPVDQNDIQAWERKHTCSMPDDLKAFYMLSNGFLLTWSVLFDGQKQSLGRMVVNSLKSLKRINDNKNINGSIALDDIVCSDNDECGNRKPQFDPSQSWIFELDDCDGYGKVCLVYKLQSDSINQISPEVWFLDRALGWHYLTDSFTKYFRLMIMHLGLPQWQYALTNIGLSPIAKKYCRTR</sequence>
<dbReference type="eggNOG" id="ENOG502R21Z">
    <property type="taxonomic scope" value="Eukaryota"/>
</dbReference>
<dbReference type="FunCoup" id="B3RSV5">
    <property type="interactions" value="542"/>
</dbReference>
<dbReference type="InterPro" id="IPR037883">
    <property type="entry name" value="Knr4/Smi1-like_sf"/>
</dbReference>
<name>B3RSV5_TRIAD</name>
<dbReference type="Proteomes" id="UP000009022">
    <property type="component" value="Unassembled WGS sequence"/>
</dbReference>
<dbReference type="OMA" id="NTRESHE"/>
<dbReference type="OrthoDB" id="10249691at2759"/>
<keyword evidence="3" id="KW-1185">Reference proteome</keyword>
<dbReference type="SMART" id="SM00860">
    <property type="entry name" value="SMI1_KNR4"/>
    <property type="match status" value="1"/>
</dbReference>
<dbReference type="KEGG" id="tad:TRIADDRAFT_54743"/>
<evidence type="ECO:0000313" key="3">
    <source>
        <dbReference type="Proteomes" id="UP000009022"/>
    </source>
</evidence>
<evidence type="ECO:0000313" key="2">
    <source>
        <dbReference type="EMBL" id="EDV26589.1"/>
    </source>
</evidence>
<dbReference type="HOGENOM" id="CLU_079178_1_0_1"/>
<dbReference type="GeneID" id="6752323"/>
<dbReference type="AlphaFoldDB" id="B3RSV5"/>
<evidence type="ECO:0000259" key="1">
    <source>
        <dbReference type="SMART" id="SM00860"/>
    </source>
</evidence>